<organism evidence="1 2">
    <name type="scientific">Tanacetum coccineum</name>
    <dbReference type="NCBI Taxonomy" id="301880"/>
    <lineage>
        <taxon>Eukaryota</taxon>
        <taxon>Viridiplantae</taxon>
        <taxon>Streptophyta</taxon>
        <taxon>Embryophyta</taxon>
        <taxon>Tracheophyta</taxon>
        <taxon>Spermatophyta</taxon>
        <taxon>Magnoliopsida</taxon>
        <taxon>eudicotyledons</taxon>
        <taxon>Gunneridae</taxon>
        <taxon>Pentapetalae</taxon>
        <taxon>asterids</taxon>
        <taxon>campanulids</taxon>
        <taxon>Asterales</taxon>
        <taxon>Asteraceae</taxon>
        <taxon>Asteroideae</taxon>
        <taxon>Anthemideae</taxon>
        <taxon>Anthemidinae</taxon>
        <taxon>Tanacetum</taxon>
    </lineage>
</organism>
<proteinExistence type="predicted"/>
<sequence>MAYHDQQWYMDTGATSHISSHTDYHTRQTLLRCDSTGDLYPLHVEESLSSDVISTTVHSDTSISEHHIKWIKDHPLQNIIGDPSRPVSTRLQLHNKSYSALMMPSSLSFNLRRQMDELGGLLKNKARLVAREYRQEEGIDFKESFAPVARLEIKEPGTVIINDDLPSEYYKEFLYGMLQKQKQLKKHVDYEQLINVLAMDKSRLEDELKATKSKLKLYDSCKCLLANASCKCLLANASGKLQEANASCKCKKIAANASSNYKLQMLACKCKLQLQATNACLQPANACLQMQASIASYKCLLATCKCLLANASFNYKLQIARSKCKLQLHAANCKMQMQAASCN</sequence>
<reference evidence="1" key="1">
    <citation type="journal article" date="2022" name="Int. J. Mol. Sci.">
        <title>Draft Genome of Tanacetum Coccineum: Genomic Comparison of Closely Related Tanacetum-Family Plants.</title>
        <authorList>
            <person name="Yamashiro T."/>
            <person name="Shiraishi A."/>
            <person name="Nakayama K."/>
            <person name="Satake H."/>
        </authorList>
    </citation>
    <scope>NUCLEOTIDE SEQUENCE</scope>
</reference>
<protein>
    <recommendedName>
        <fullName evidence="3">Reverse transcriptase Ty1/copia-type domain-containing protein</fullName>
    </recommendedName>
</protein>
<name>A0ABQ4WQS6_9ASTR</name>
<comment type="caution">
    <text evidence="1">The sequence shown here is derived from an EMBL/GenBank/DDBJ whole genome shotgun (WGS) entry which is preliminary data.</text>
</comment>
<gene>
    <name evidence="1" type="ORF">Tco_0628597</name>
</gene>
<reference evidence="1" key="2">
    <citation type="submission" date="2022-01" db="EMBL/GenBank/DDBJ databases">
        <authorList>
            <person name="Yamashiro T."/>
            <person name="Shiraishi A."/>
            <person name="Satake H."/>
            <person name="Nakayama K."/>
        </authorList>
    </citation>
    <scope>NUCLEOTIDE SEQUENCE</scope>
</reference>
<evidence type="ECO:0000313" key="1">
    <source>
        <dbReference type="EMBL" id="GJS55235.1"/>
    </source>
</evidence>
<keyword evidence="2" id="KW-1185">Reference proteome</keyword>
<evidence type="ECO:0008006" key="3">
    <source>
        <dbReference type="Google" id="ProtNLM"/>
    </source>
</evidence>
<evidence type="ECO:0000313" key="2">
    <source>
        <dbReference type="Proteomes" id="UP001151760"/>
    </source>
</evidence>
<dbReference type="Proteomes" id="UP001151760">
    <property type="component" value="Unassembled WGS sequence"/>
</dbReference>
<accession>A0ABQ4WQS6</accession>
<dbReference type="EMBL" id="BQNB010008855">
    <property type="protein sequence ID" value="GJS55235.1"/>
    <property type="molecule type" value="Genomic_DNA"/>
</dbReference>